<feature type="region of interest" description="Disordered" evidence="1">
    <location>
        <begin position="1"/>
        <end position="21"/>
    </location>
</feature>
<sequence>MADFPALNPTSRTFTPGTRPNTPITALTGDELVVGHSNATTNYFLRLGFTGLTTDEHFELTSHYMLHGSFQSFALPASITLGSGLTFPTGYEWFYRAAPETTYDPDVISVSVELELVPPYTL</sequence>
<organism evidence="2 3">
    <name type="scientific">Candidatus Fonsibacter lacus</name>
    <dbReference type="NCBI Taxonomy" id="2576439"/>
    <lineage>
        <taxon>Bacteria</taxon>
        <taxon>Pseudomonadati</taxon>
        <taxon>Pseudomonadota</taxon>
        <taxon>Alphaproteobacteria</taxon>
        <taxon>Candidatus Pelagibacterales</taxon>
        <taxon>Candidatus Pelagibacterales incertae sedis</taxon>
        <taxon>Candidatus Fonsibacter</taxon>
    </lineage>
</organism>
<accession>A0A964V1Z9</accession>
<feature type="compositionally biased region" description="Polar residues" evidence="1">
    <location>
        <begin position="8"/>
        <end position="21"/>
    </location>
</feature>
<proteinExistence type="predicted"/>
<reference evidence="2" key="1">
    <citation type="submission" date="2018-10" db="EMBL/GenBank/DDBJ databases">
        <title>Iterative Subtractive Binning of Freshwater Chronoseries Metagenomes Recovers Nearly Complete Genomes from over Four Hundred Novel Species.</title>
        <authorList>
            <person name="Rodriguez-R L.M."/>
            <person name="Tsementzi D."/>
            <person name="Luo C."/>
            <person name="Konstantinidis K.T."/>
        </authorList>
    </citation>
    <scope>NUCLEOTIDE SEQUENCE</scope>
    <source>
        <strain evidence="2">WB7_6_001</strain>
    </source>
</reference>
<name>A0A964V1Z9_9PROT</name>
<evidence type="ECO:0000256" key="1">
    <source>
        <dbReference type="SAM" id="MobiDB-lite"/>
    </source>
</evidence>
<comment type="caution">
    <text evidence="2">The sequence shown here is derived from an EMBL/GenBank/DDBJ whole genome shotgun (WGS) entry which is preliminary data.</text>
</comment>
<evidence type="ECO:0000313" key="3">
    <source>
        <dbReference type="Proteomes" id="UP000713222"/>
    </source>
</evidence>
<dbReference type="Proteomes" id="UP000713222">
    <property type="component" value="Unassembled WGS sequence"/>
</dbReference>
<dbReference type="EMBL" id="RGET01000001">
    <property type="protein sequence ID" value="NBN87491.1"/>
    <property type="molecule type" value="Genomic_DNA"/>
</dbReference>
<gene>
    <name evidence="2" type="ORF">EBV32_00115</name>
</gene>
<protein>
    <submittedName>
        <fullName evidence="2">Uncharacterized protein</fullName>
    </submittedName>
</protein>
<dbReference type="AlphaFoldDB" id="A0A964V1Z9"/>
<evidence type="ECO:0000313" key="2">
    <source>
        <dbReference type="EMBL" id="NBN87491.1"/>
    </source>
</evidence>